<evidence type="ECO:0000256" key="1">
    <source>
        <dbReference type="ARBA" id="ARBA00007401"/>
    </source>
</evidence>
<dbReference type="Pfam" id="PF00703">
    <property type="entry name" value="Glyco_hydro_2"/>
    <property type="match status" value="1"/>
</dbReference>
<evidence type="ECO:0000256" key="3">
    <source>
        <dbReference type="ARBA" id="ARBA00023295"/>
    </source>
</evidence>
<evidence type="ECO:0000313" key="5">
    <source>
        <dbReference type="EMBL" id="GGI66579.1"/>
    </source>
</evidence>
<keyword evidence="2" id="KW-0378">Hydrolase</keyword>
<organism evidence="5 6">
    <name type="scientific">Enterococcus alcedinis</name>
    <dbReference type="NCBI Taxonomy" id="1274384"/>
    <lineage>
        <taxon>Bacteria</taxon>
        <taxon>Bacillati</taxon>
        <taxon>Bacillota</taxon>
        <taxon>Bacilli</taxon>
        <taxon>Lactobacillales</taxon>
        <taxon>Enterococcaceae</taxon>
        <taxon>Enterococcus</taxon>
    </lineage>
</organism>
<dbReference type="SUPFAM" id="SSF49785">
    <property type="entry name" value="Galactose-binding domain-like"/>
    <property type="match status" value="2"/>
</dbReference>
<accession>A0A917JGX3</accession>
<dbReference type="Pfam" id="PF02836">
    <property type="entry name" value="Glyco_hydro_2_C"/>
    <property type="match status" value="1"/>
</dbReference>
<dbReference type="EMBL" id="BMDT01000012">
    <property type="protein sequence ID" value="GGI66579.1"/>
    <property type="molecule type" value="Genomic_DNA"/>
</dbReference>
<comment type="caution">
    <text evidence="5">The sequence shown here is derived from an EMBL/GenBank/DDBJ whole genome shotgun (WGS) entry which is preliminary data.</text>
</comment>
<keyword evidence="3" id="KW-0326">Glycosidase</keyword>
<gene>
    <name evidence="5" type="ORF">GCM10011482_22330</name>
</gene>
<dbReference type="GO" id="GO:0004553">
    <property type="term" value="F:hydrolase activity, hydrolyzing O-glycosyl compounds"/>
    <property type="evidence" value="ECO:0007669"/>
    <property type="project" value="InterPro"/>
</dbReference>
<reference evidence="5" key="1">
    <citation type="journal article" date="2014" name="Int. J. Syst. Evol. Microbiol.">
        <title>Complete genome sequence of Corynebacterium casei LMG S-19264T (=DSM 44701T), isolated from a smear-ripened cheese.</title>
        <authorList>
            <consortium name="US DOE Joint Genome Institute (JGI-PGF)"/>
            <person name="Walter F."/>
            <person name="Albersmeier A."/>
            <person name="Kalinowski J."/>
            <person name="Ruckert C."/>
        </authorList>
    </citation>
    <scope>NUCLEOTIDE SEQUENCE</scope>
    <source>
        <strain evidence="5">CCM 8433</strain>
    </source>
</reference>
<dbReference type="InterPro" id="IPR008979">
    <property type="entry name" value="Galactose-bd-like_sf"/>
</dbReference>
<dbReference type="RefSeq" id="WP_188368405.1">
    <property type="nucleotide sequence ID" value="NZ_BMDT01000012.1"/>
</dbReference>
<dbReference type="PANTHER" id="PTHR42732">
    <property type="entry name" value="BETA-GALACTOSIDASE"/>
    <property type="match status" value="1"/>
</dbReference>
<dbReference type="InterPro" id="IPR051913">
    <property type="entry name" value="GH2_Domain-Containing"/>
</dbReference>
<reference evidence="5" key="2">
    <citation type="submission" date="2020-09" db="EMBL/GenBank/DDBJ databases">
        <authorList>
            <person name="Sun Q."/>
            <person name="Sedlacek I."/>
        </authorList>
    </citation>
    <scope>NUCLEOTIDE SEQUENCE</scope>
    <source>
        <strain evidence="5">CCM 8433</strain>
    </source>
</reference>
<dbReference type="SUPFAM" id="SSF51445">
    <property type="entry name" value="(Trans)glycosidases"/>
    <property type="match status" value="1"/>
</dbReference>
<dbReference type="Pfam" id="PF18565">
    <property type="entry name" value="Glyco_hydro2_C5"/>
    <property type="match status" value="1"/>
</dbReference>
<dbReference type="GO" id="GO:0005975">
    <property type="term" value="P:carbohydrate metabolic process"/>
    <property type="evidence" value="ECO:0007669"/>
    <property type="project" value="InterPro"/>
</dbReference>
<dbReference type="Gene3D" id="2.60.40.10">
    <property type="entry name" value="Immunoglobulins"/>
    <property type="match status" value="3"/>
</dbReference>
<dbReference type="InterPro" id="IPR013783">
    <property type="entry name" value="Ig-like_fold"/>
</dbReference>
<sequence>MREKWRLQNDWYFIREDCVNQIEEMGPNQFPDNWEKVTVPHTFRLEPYAHRGITTAQGVATYLKYFTLENELAKKSLYLTFEAVMGVSDVWLNGELLYTNYGGYLPFVVKLNQAAYFDGRENSLVVRADNRDDGQVPPGKPQALLDFTYFGGMYRDIWLEAVDDIFITDPIFEQMENQGGIILEYPMITKEKAILLVRTQVRSMKNQASNVFFEYDVVDNQGKSVVRKQKQNLVAADSLQEIVAEITIMDPQLWNLEHPNLYKIKVSLSVDGERIDCKETPFGIRKIEVDRTKGVLINGEVQLFLSGINRHQDYPVIGNAASAAMQKRDAILFKEAGFQVVRGAHYPMSEAFLDACDELGLLVFEATPGWQWYPTDTPEPFSSRVRENIQQMVRRDRNHPCILAYETVLNETYHVPRGFSRDSALVALAEQKDAKVSAESYGYDARAEANGIDTDAEFVYGFQDPLEKTEKAVMFLREYTDHYIEYYGDFNSRRVTRGNTDGFYPHGEARNLIKANQMLFRNLPEDYSLARCYKIRAENPAFTGAAIWTGIDSRGAGSLMSPCGIWDGYRLPKTSYWAYASQQDKNLILYIASDWTEKAPILDKSEKLICIGTDELREIYIYSNVDKVTLTVEKNGEVIWEKTETPYQKEEANYLPHPPFYFAEVPYESGSILRARGMDQSGKILIEETKETAGEPHHLNISVDTLGVPVQADGNDLVLVRAEIVDEKGVLCTNAEQKIFFTVEGDATIVGDGDLLAATNPAWAEAGIASVYVQAGYSVGKFEIKASGKDLIDGKGDIIFSPMLNTSFNGVVSSPTEKEQKGQSNLWSHVMTGDAQYFPTTIIEGEVYPESILLTDKTSWKLEGETYFYTDAYVKSGDEQAELLVYLDNVLRWRGHVGSLKMVVEGAKEISIELQSTMPTEILLLSPYLWQEMIDEEATELSRNIAFNKPTSATVNSEQSGAIWTGGAWFGKNPREGNQEWQVDLEETYQIRNIKILVGGQMGSDCTFYQYEIHTSKNGRDWTKQTENRRTSWSNGVLDLFTAQEVRYIKVKFVSVDGKLLAGIQKIEIYENYGVDSVNEYALSGILVQENPLVFEPNILEYRLPTQEVLTIKALAFDPDAKIEISGNMLSQTEEHNILYAQPVSIHRDDCGGNLEINVYAASGTGKRTYKIQF</sequence>
<evidence type="ECO:0000259" key="4">
    <source>
        <dbReference type="PROSITE" id="PS50022"/>
    </source>
</evidence>
<dbReference type="InterPro" id="IPR000421">
    <property type="entry name" value="FA58C"/>
</dbReference>
<dbReference type="InterPro" id="IPR040605">
    <property type="entry name" value="Glyco_hydro2_dom5"/>
</dbReference>
<dbReference type="Gene3D" id="3.20.20.80">
    <property type="entry name" value="Glycosidases"/>
    <property type="match status" value="1"/>
</dbReference>
<dbReference type="InterPro" id="IPR036156">
    <property type="entry name" value="Beta-gal/glucu_dom_sf"/>
</dbReference>
<keyword evidence="6" id="KW-1185">Reference proteome</keyword>
<dbReference type="SUPFAM" id="SSF49303">
    <property type="entry name" value="beta-Galactosidase/glucuronidase domain"/>
    <property type="match status" value="1"/>
</dbReference>
<feature type="domain" description="F5/8 type C" evidence="4">
    <location>
        <begin position="917"/>
        <end position="1072"/>
    </location>
</feature>
<evidence type="ECO:0000256" key="2">
    <source>
        <dbReference type="ARBA" id="ARBA00022801"/>
    </source>
</evidence>
<dbReference type="PANTHER" id="PTHR42732:SF1">
    <property type="entry name" value="BETA-MANNOSIDASE"/>
    <property type="match status" value="1"/>
</dbReference>
<dbReference type="InterPro" id="IPR017853">
    <property type="entry name" value="GH"/>
</dbReference>
<dbReference type="InterPro" id="IPR006102">
    <property type="entry name" value="Ig-like_GH2"/>
</dbReference>
<dbReference type="Pfam" id="PF00754">
    <property type="entry name" value="F5_F8_type_C"/>
    <property type="match status" value="1"/>
</dbReference>
<dbReference type="InterPro" id="IPR006103">
    <property type="entry name" value="Glyco_hydro_2_cat"/>
</dbReference>
<comment type="similarity">
    <text evidence="1">Belongs to the glycosyl hydrolase 2 family.</text>
</comment>
<dbReference type="PROSITE" id="PS50022">
    <property type="entry name" value="FA58C_3"/>
    <property type="match status" value="1"/>
</dbReference>
<dbReference type="Proteomes" id="UP000622610">
    <property type="component" value="Unassembled WGS sequence"/>
</dbReference>
<dbReference type="AlphaFoldDB" id="A0A917JGX3"/>
<evidence type="ECO:0000313" key="6">
    <source>
        <dbReference type="Proteomes" id="UP000622610"/>
    </source>
</evidence>
<proteinExistence type="inferred from homology"/>
<dbReference type="Gene3D" id="2.60.120.260">
    <property type="entry name" value="Galactose-binding domain-like"/>
    <property type="match status" value="2"/>
</dbReference>
<protein>
    <recommendedName>
        <fullName evidence="4">F5/8 type C domain-containing protein</fullName>
    </recommendedName>
</protein>
<name>A0A917JGX3_9ENTE</name>